<reference evidence="4 5" key="1">
    <citation type="submission" date="2018-07" db="EMBL/GenBank/DDBJ databases">
        <title>Genome sequence of Nitratireductor thuwali#1536.</title>
        <authorList>
            <person name="Michoud G."/>
            <person name="Merlino G."/>
            <person name="Sefrji F.O."/>
            <person name="Daffonchio D."/>
        </authorList>
    </citation>
    <scope>NUCLEOTIDE SEQUENCE [LARGE SCALE GENOMIC DNA]</scope>
    <source>
        <strain evidence="5">Nit1536</strain>
    </source>
</reference>
<dbReference type="RefSeq" id="WP_422392409.1">
    <property type="nucleotide sequence ID" value="NZ_CP030941.1"/>
</dbReference>
<dbReference type="InterPro" id="IPR022444">
    <property type="entry name" value="Cofactor-bd_rpt"/>
</dbReference>
<dbReference type="InterPro" id="IPR006626">
    <property type="entry name" value="PbH1"/>
</dbReference>
<organism evidence="4 5">
    <name type="scientific">Nitratireductor thuwali</name>
    <dbReference type="NCBI Taxonomy" id="2267699"/>
    <lineage>
        <taxon>Bacteria</taxon>
        <taxon>Pseudomonadati</taxon>
        <taxon>Pseudomonadota</taxon>
        <taxon>Alphaproteobacteria</taxon>
        <taxon>Hyphomicrobiales</taxon>
        <taxon>Phyllobacteriaceae</taxon>
        <taxon>Nitratireductor</taxon>
    </lineage>
</organism>
<evidence type="ECO:0000259" key="3">
    <source>
        <dbReference type="Pfam" id="PF13229"/>
    </source>
</evidence>
<protein>
    <recommendedName>
        <fullName evidence="6">TIGR03808 family TAT-translocated repetitive protein</fullName>
    </recommendedName>
</protein>
<dbReference type="InterPro" id="IPR022388">
    <property type="entry name" value="CHP03808"/>
</dbReference>
<dbReference type="InterPro" id="IPR006311">
    <property type="entry name" value="TAT_signal"/>
</dbReference>
<dbReference type="Pfam" id="PF12708">
    <property type="entry name" value="Pect-lyase_RHGA_epim"/>
    <property type="match status" value="1"/>
</dbReference>
<dbReference type="SUPFAM" id="SSF51126">
    <property type="entry name" value="Pectin lyase-like"/>
    <property type="match status" value="1"/>
</dbReference>
<evidence type="ECO:0008006" key="6">
    <source>
        <dbReference type="Google" id="ProtNLM"/>
    </source>
</evidence>
<keyword evidence="5" id="KW-1185">Reference proteome</keyword>
<evidence type="ECO:0000313" key="4">
    <source>
        <dbReference type="EMBL" id="UUP18870.1"/>
    </source>
</evidence>
<dbReference type="NCBIfam" id="TIGR03807">
    <property type="entry name" value="RR_fam_repeat"/>
    <property type="match status" value="1"/>
</dbReference>
<feature type="domain" description="Rhamnogalacturonase A/B/Epimerase-like pectate lyase" evidence="2">
    <location>
        <begin position="42"/>
        <end position="97"/>
    </location>
</feature>
<dbReference type="Gene3D" id="2.160.20.10">
    <property type="entry name" value="Single-stranded right-handed beta-helix, Pectin lyase-like"/>
    <property type="match status" value="3"/>
</dbReference>
<dbReference type="SMART" id="SM00710">
    <property type="entry name" value="PbH1"/>
    <property type="match status" value="8"/>
</dbReference>
<dbReference type="InterPro" id="IPR039448">
    <property type="entry name" value="Beta_helix"/>
</dbReference>
<dbReference type="EMBL" id="CP030941">
    <property type="protein sequence ID" value="UUP18870.1"/>
    <property type="molecule type" value="Genomic_DNA"/>
</dbReference>
<evidence type="ECO:0000259" key="2">
    <source>
        <dbReference type="Pfam" id="PF12708"/>
    </source>
</evidence>
<dbReference type="NCBIfam" id="TIGR03808">
    <property type="entry name" value="RR_plus_rpt_1"/>
    <property type="match status" value="1"/>
</dbReference>
<name>A0ABY5MLQ3_9HYPH</name>
<dbReference type="InterPro" id="IPR024535">
    <property type="entry name" value="RHGA/B-epi-like_pectate_lyase"/>
</dbReference>
<proteinExistence type="predicted"/>
<dbReference type="InterPro" id="IPR011050">
    <property type="entry name" value="Pectin_lyase_fold/virulence"/>
</dbReference>
<gene>
    <name evidence="4" type="ORF">NTH_03356</name>
</gene>
<keyword evidence="1" id="KW-0677">Repeat</keyword>
<dbReference type="InterPro" id="IPR051550">
    <property type="entry name" value="SCF-Subunits/Alg-Epimerases"/>
</dbReference>
<dbReference type="PROSITE" id="PS51318">
    <property type="entry name" value="TAT"/>
    <property type="match status" value="1"/>
</dbReference>
<sequence length="459" mass="46753">MRSQEDVPELNRRRFLTAGAAFGVSGWATAQSPAAAAMSGAVSAATFGVGPDAAGDQSRAFSAMLEQASSSDQPIFLPPGTYLVSGILLPRSTRLMGIEGATRLVPAGDGPIFRGDDIGVLHLAGLTFDGAHRWFSGGANALLDLRGVAALDIASCAVVNSGRSGIALERASGRIRRTRIEHAADIGIFSVDAGALDIAGNDVRHCANGGILVHRSAYGADGTRVTGNRIAHIRADQGGTGQFGNGINVYRANDVSISGNHVSACAFSAIRSNGGSNLQVIGNRCLHSGETAIYSEFSFEGAVIANNIVDGAANGISIVNFNEGGRLATCTGNLVRNLSKSGPYEASAPGFGTGIAVEADCAATGNVVENAPTYGMHLGWGPFLRNVAATGNVIRRSGTGIAVSVVEGSGSAVISDNVISESEHGAIVGYRWADAATGELATGNDSGFAHLTVAGNQIS</sequence>
<dbReference type="Pfam" id="PF13229">
    <property type="entry name" value="Beta_helix"/>
    <property type="match status" value="1"/>
</dbReference>
<dbReference type="Proteomes" id="UP001342418">
    <property type="component" value="Chromosome"/>
</dbReference>
<dbReference type="InterPro" id="IPR012334">
    <property type="entry name" value="Pectin_lyas_fold"/>
</dbReference>
<feature type="domain" description="Right handed beta helix" evidence="3">
    <location>
        <begin position="219"/>
        <end position="382"/>
    </location>
</feature>
<evidence type="ECO:0000313" key="5">
    <source>
        <dbReference type="Proteomes" id="UP001342418"/>
    </source>
</evidence>
<dbReference type="PANTHER" id="PTHR22990:SF15">
    <property type="entry name" value="F-BOX ONLY PROTEIN 10"/>
    <property type="match status" value="1"/>
</dbReference>
<dbReference type="PANTHER" id="PTHR22990">
    <property type="entry name" value="F-BOX ONLY PROTEIN"/>
    <property type="match status" value="1"/>
</dbReference>
<accession>A0ABY5MLQ3</accession>
<evidence type="ECO:0000256" key="1">
    <source>
        <dbReference type="ARBA" id="ARBA00022737"/>
    </source>
</evidence>